<dbReference type="AlphaFoldDB" id="A0A285PIY5"/>
<feature type="domain" description="Imelysin-like" evidence="3">
    <location>
        <begin position="24"/>
        <end position="315"/>
    </location>
</feature>
<dbReference type="Pfam" id="PF09375">
    <property type="entry name" value="Peptidase_M75"/>
    <property type="match status" value="1"/>
</dbReference>
<dbReference type="InterPro" id="IPR034984">
    <property type="entry name" value="Imelysin-like_IPPA"/>
</dbReference>
<dbReference type="EMBL" id="OBEL01000003">
    <property type="protein sequence ID" value="SNZ19831.1"/>
    <property type="molecule type" value="Genomic_DNA"/>
</dbReference>
<comment type="subcellular location">
    <subcellularLocation>
        <location evidence="1">Cell envelope</location>
    </subcellularLocation>
</comment>
<keyword evidence="2" id="KW-0732">Signal</keyword>
<keyword evidence="5" id="KW-1185">Reference proteome</keyword>
<dbReference type="RefSeq" id="WP_210200881.1">
    <property type="nucleotide sequence ID" value="NZ_OBEL01000003.1"/>
</dbReference>
<dbReference type="InterPro" id="IPR018976">
    <property type="entry name" value="Imelysin-like"/>
</dbReference>
<dbReference type="Gene3D" id="1.20.1420.20">
    <property type="entry name" value="M75 peptidase, HXXE motif"/>
    <property type="match status" value="1"/>
</dbReference>
<gene>
    <name evidence="4" type="ORF">SAMN06265368_2925</name>
</gene>
<dbReference type="InterPro" id="IPR038352">
    <property type="entry name" value="Imelysin_sf"/>
</dbReference>
<dbReference type="GO" id="GO:0030313">
    <property type="term" value="C:cell envelope"/>
    <property type="evidence" value="ECO:0007669"/>
    <property type="project" value="UniProtKB-SubCell"/>
</dbReference>
<proteinExistence type="predicted"/>
<name>A0A285PIY5_9HYPH</name>
<dbReference type="Proteomes" id="UP000219439">
    <property type="component" value="Unassembled WGS sequence"/>
</dbReference>
<evidence type="ECO:0000256" key="2">
    <source>
        <dbReference type="ARBA" id="ARBA00022729"/>
    </source>
</evidence>
<evidence type="ECO:0000259" key="3">
    <source>
        <dbReference type="Pfam" id="PF09375"/>
    </source>
</evidence>
<evidence type="ECO:0000313" key="4">
    <source>
        <dbReference type="EMBL" id="SNZ19831.1"/>
    </source>
</evidence>
<sequence>MPAAAAPLEADYQKVAQKAYGNYILPSFEGLQGQAGRMEAQIKDFCASPSIEAHDAVRSDFGRLVYQWGAVEFLRFGPMQSENRFHRLLFWPDRKGTALKKVRRAINDQDAKRLEPGALASGSVAFQGLNALEYALFGEGYESLWTKGDAKGAYRCELAYAIAGNIVATSSDLVKAWSMDGFGKTFTQPGKDNPVYREGKEVVAELVKALGTNGQYFTDVKLLPVVGRELRKAKPKKAMFRRAGASLISMQSSLDHAGQLIHEADFEMLLDEDAWWIINGAEFELKNGSKTLKKLGEIGMPKAVTDEEGRKQFQYLETVVRGFGEMMISEYAAGAALVIGFNSLDGD</sequence>
<evidence type="ECO:0000313" key="5">
    <source>
        <dbReference type="Proteomes" id="UP000219439"/>
    </source>
</evidence>
<protein>
    <recommendedName>
        <fullName evidence="3">Imelysin-like domain-containing protein</fullName>
    </recommendedName>
</protein>
<organism evidence="4 5">
    <name type="scientific">Cohaesibacter gelatinilyticus</name>
    <dbReference type="NCBI Taxonomy" id="372072"/>
    <lineage>
        <taxon>Bacteria</taxon>
        <taxon>Pseudomonadati</taxon>
        <taxon>Pseudomonadota</taxon>
        <taxon>Alphaproteobacteria</taxon>
        <taxon>Hyphomicrobiales</taxon>
        <taxon>Cohaesibacteraceae</taxon>
    </lineage>
</organism>
<reference evidence="4 5" key="1">
    <citation type="submission" date="2017-09" db="EMBL/GenBank/DDBJ databases">
        <authorList>
            <person name="Ehlers B."/>
            <person name="Leendertz F.H."/>
        </authorList>
    </citation>
    <scope>NUCLEOTIDE SEQUENCE [LARGE SCALE GENOMIC DNA]</scope>
    <source>
        <strain evidence="4 5">DSM 18289</strain>
    </source>
</reference>
<evidence type="ECO:0000256" key="1">
    <source>
        <dbReference type="ARBA" id="ARBA00004196"/>
    </source>
</evidence>
<accession>A0A285PIY5</accession>
<dbReference type="CDD" id="cd14659">
    <property type="entry name" value="Imelysin-like_IPPA"/>
    <property type="match status" value="1"/>
</dbReference>